<dbReference type="PANTHER" id="PTHR42718:SF46">
    <property type="entry name" value="BLR6921 PROTEIN"/>
    <property type="match status" value="1"/>
</dbReference>
<feature type="transmembrane region" description="Helical" evidence="7">
    <location>
        <begin position="113"/>
        <end position="136"/>
    </location>
</feature>
<organism evidence="9 10">
    <name type="scientific">Actinokineospora soli</name>
    <dbReference type="NCBI Taxonomy" id="1048753"/>
    <lineage>
        <taxon>Bacteria</taxon>
        <taxon>Bacillati</taxon>
        <taxon>Actinomycetota</taxon>
        <taxon>Actinomycetes</taxon>
        <taxon>Pseudonocardiales</taxon>
        <taxon>Pseudonocardiaceae</taxon>
        <taxon>Actinokineospora</taxon>
    </lineage>
</organism>
<comment type="caution">
    <text evidence="9">The sequence shown here is derived from an EMBL/GenBank/DDBJ whole genome shotgun (WGS) entry which is preliminary data.</text>
</comment>
<evidence type="ECO:0000256" key="7">
    <source>
        <dbReference type="SAM" id="Phobius"/>
    </source>
</evidence>
<feature type="transmembrane region" description="Helical" evidence="7">
    <location>
        <begin position="369"/>
        <end position="395"/>
    </location>
</feature>
<dbReference type="Gene3D" id="1.20.1250.20">
    <property type="entry name" value="MFS general substrate transporter like domains"/>
    <property type="match status" value="1"/>
</dbReference>
<feature type="transmembrane region" description="Helical" evidence="7">
    <location>
        <begin position="90"/>
        <end position="107"/>
    </location>
</feature>
<feature type="transmembrane region" description="Helical" evidence="7">
    <location>
        <begin position="279"/>
        <end position="302"/>
    </location>
</feature>
<dbReference type="InterPro" id="IPR011701">
    <property type="entry name" value="MFS"/>
</dbReference>
<evidence type="ECO:0000256" key="5">
    <source>
        <dbReference type="ARBA" id="ARBA00022989"/>
    </source>
</evidence>
<evidence type="ECO:0000256" key="2">
    <source>
        <dbReference type="ARBA" id="ARBA00022448"/>
    </source>
</evidence>
<evidence type="ECO:0000256" key="1">
    <source>
        <dbReference type="ARBA" id="ARBA00004651"/>
    </source>
</evidence>
<keyword evidence="10" id="KW-1185">Reference proteome</keyword>
<keyword evidence="3" id="KW-1003">Cell membrane</keyword>
<evidence type="ECO:0000313" key="9">
    <source>
        <dbReference type="EMBL" id="MFC7614975.1"/>
    </source>
</evidence>
<keyword evidence="6 7" id="KW-0472">Membrane</keyword>
<comment type="subcellular location">
    <subcellularLocation>
        <location evidence="1">Cell membrane</location>
        <topology evidence="1">Multi-pass membrane protein</topology>
    </subcellularLocation>
</comment>
<dbReference type="PANTHER" id="PTHR42718">
    <property type="entry name" value="MAJOR FACILITATOR SUPERFAMILY MULTIDRUG TRANSPORTER MFSC"/>
    <property type="match status" value="1"/>
</dbReference>
<sequence>MSEDLATRPSAAEPDAGRRAGLLLAVLLVAQFTVALDFSILNVALPDIGAGLGMSLSDLQWVVTVFALTSAGFTLLFGRVADLLGRRPMFLGGIVLLGASSLLGGLADDVTTVLVARVGQGLATAVLAPVAMALLTTSFPEGPQRQRAIGLGGAMLSAGFTVGAVLGGVLTGLLSWRWAFLINVPLCAVVLLAAPALIPRTQERERTRLDVGGTLTITTGLLALVYGVTSAGHAGWADPVTLLSLGAAALLLTAFWLIELRVEHPLVSPRVLGRATVKWGNAGGLLTFTMFSAVIFLLTLYLQEVLGYSPLVTGLAFGVQGVTAFFAGVFAPKLIARFGSSRATLIGGLVLQAAATGALVLAGDSRDSFALVVVATAVGGFAHVLSVVSFMVTATSGLSNREQGLATGMTSLTQQVGITIGIPIMSAVATARIDALSATEPRAAAVLGGTSTALAVDALVVLAGAVVIGLFLRRAARA</sequence>
<evidence type="ECO:0000256" key="6">
    <source>
        <dbReference type="ARBA" id="ARBA00023136"/>
    </source>
</evidence>
<proteinExistence type="predicted"/>
<dbReference type="InterPro" id="IPR036259">
    <property type="entry name" value="MFS_trans_sf"/>
</dbReference>
<feature type="transmembrane region" description="Helical" evidence="7">
    <location>
        <begin position="343"/>
        <end position="363"/>
    </location>
</feature>
<keyword evidence="5 7" id="KW-1133">Transmembrane helix</keyword>
<feature type="transmembrane region" description="Helical" evidence="7">
    <location>
        <begin position="209"/>
        <end position="228"/>
    </location>
</feature>
<evidence type="ECO:0000259" key="8">
    <source>
        <dbReference type="PROSITE" id="PS50850"/>
    </source>
</evidence>
<keyword evidence="4 7" id="KW-0812">Transmembrane</keyword>
<reference evidence="10" key="1">
    <citation type="journal article" date="2019" name="Int. J. Syst. Evol. Microbiol.">
        <title>The Global Catalogue of Microorganisms (GCM) 10K type strain sequencing project: providing services to taxonomists for standard genome sequencing and annotation.</title>
        <authorList>
            <consortium name="The Broad Institute Genomics Platform"/>
            <consortium name="The Broad Institute Genome Sequencing Center for Infectious Disease"/>
            <person name="Wu L."/>
            <person name="Ma J."/>
        </authorList>
    </citation>
    <scope>NUCLEOTIDE SEQUENCE [LARGE SCALE GENOMIC DNA]</scope>
    <source>
        <strain evidence="10">JCM 17695</strain>
    </source>
</reference>
<dbReference type="Proteomes" id="UP001596512">
    <property type="component" value="Unassembled WGS sequence"/>
</dbReference>
<feature type="transmembrane region" description="Helical" evidence="7">
    <location>
        <begin position="21"/>
        <end position="41"/>
    </location>
</feature>
<feature type="transmembrane region" description="Helical" evidence="7">
    <location>
        <begin position="240"/>
        <end position="258"/>
    </location>
</feature>
<evidence type="ECO:0000313" key="10">
    <source>
        <dbReference type="Proteomes" id="UP001596512"/>
    </source>
</evidence>
<feature type="transmembrane region" description="Helical" evidence="7">
    <location>
        <begin position="453"/>
        <end position="472"/>
    </location>
</feature>
<dbReference type="PRINTS" id="PR01036">
    <property type="entry name" value="TCRTETB"/>
</dbReference>
<dbReference type="InterPro" id="IPR020846">
    <property type="entry name" value="MFS_dom"/>
</dbReference>
<protein>
    <submittedName>
        <fullName evidence="9">MFS transporter</fullName>
    </submittedName>
</protein>
<gene>
    <name evidence="9" type="ORF">ACFQV2_17090</name>
</gene>
<dbReference type="Gene3D" id="1.20.1720.10">
    <property type="entry name" value="Multidrug resistance protein D"/>
    <property type="match status" value="1"/>
</dbReference>
<dbReference type="CDD" id="cd17321">
    <property type="entry name" value="MFS_MMR_MDR_like"/>
    <property type="match status" value="1"/>
</dbReference>
<dbReference type="Pfam" id="PF07690">
    <property type="entry name" value="MFS_1"/>
    <property type="match status" value="1"/>
</dbReference>
<accession>A0ABW2TMH2</accession>
<evidence type="ECO:0000256" key="4">
    <source>
        <dbReference type="ARBA" id="ARBA00022692"/>
    </source>
</evidence>
<dbReference type="SUPFAM" id="SSF103473">
    <property type="entry name" value="MFS general substrate transporter"/>
    <property type="match status" value="1"/>
</dbReference>
<feature type="transmembrane region" description="Helical" evidence="7">
    <location>
        <begin position="61"/>
        <end position="78"/>
    </location>
</feature>
<feature type="transmembrane region" description="Helical" evidence="7">
    <location>
        <begin position="148"/>
        <end position="170"/>
    </location>
</feature>
<feature type="transmembrane region" description="Helical" evidence="7">
    <location>
        <begin position="308"/>
        <end position="331"/>
    </location>
</feature>
<keyword evidence="2" id="KW-0813">Transport</keyword>
<evidence type="ECO:0000256" key="3">
    <source>
        <dbReference type="ARBA" id="ARBA00022475"/>
    </source>
</evidence>
<feature type="transmembrane region" description="Helical" evidence="7">
    <location>
        <begin position="416"/>
        <end position="433"/>
    </location>
</feature>
<feature type="transmembrane region" description="Helical" evidence="7">
    <location>
        <begin position="176"/>
        <end position="197"/>
    </location>
</feature>
<dbReference type="PROSITE" id="PS50850">
    <property type="entry name" value="MFS"/>
    <property type="match status" value="1"/>
</dbReference>
<dbReference type="EMBL" id="JBHTEY010000004">
    <property type="protein sequence ID" value="MFC7614975.1"/>
    <property type="molecule type" value="Genomic_DNA"/>
</dbReference>
<name>A0ABW2TMH2_9PSEU</name>
<feature type="domain" description="Major facilitator superfamily (MFS) profile" evidence="8">
    <location>
        <begin position="23"/>
        <end position="476"/>
    </location>
</feature>